<keyword evidence="3" id="KW-1185">Reference proteome</keyword>
<evidence type="ECO:0000313" key="2">
    <source>
        <dbReference type="EMBL" id="ASY63536.1"/>
    </source>
</evidence>
<evidence type="ECO:0000256" key="1">
    <source>
        <dbReference type="SAM" id="MobiDB-lite"/>
    </source>
</evidence>
<dbReference type="KEGG" id="esj:SJ05684_c20950"/>
<reference evidence="2 3" key="1">
    <citation type="submission" date="2017-08" db="EMBL/GenBank/DDBJ databases">
        <title>Multipartite genome sequences of Sinorhizobium species nodulating soybeans.</title>
        <authorList>
            <person name="Tian C.F."/>
        </authorList>
    </citation>
    <scope>NUCLEOTIDE SEQUENCE [LARGE SCALE GENOMIC DNA]</scope>
    <source>
        <strain evidence="2 3">CCBAU 05684</strain>
    </source>
</reference>
<dbReference type="Proteomes" id="UP000217211">
    <property type="component" value="Chromosome"/>
</dbReference>
<dbReference type="AlphaFoldDB" id="A0A249PCI3"/>
<feature type="region of interest" description="Disordered" evidence="1">
    <location>
        <begin position="139"/>
        <end position="162"/>
    </location>
</feature>
<evidence type="ECO:0000313" key="3">
    <source>
        <dbReference type="Proteomes" id="UP000217211"/>
    </source>
</evidence>
<accession>A0A249PCI3</accession>
<dbReference type="EMBL" id="CP023067">
    <property type="protein sequence ID" value="ASY63536.1"/>
    <property type="molecule type" value="Genomic_DNA"/>
</dbReference>
<gene>
    <name evidence="2" type="ORF">SJ05684_c20950</name>
</gene>
<name>A0A249PCI3_9HYPH</name>
<protein>
    <submittedName>
        <fullName evidence="2">Uncharacterized protein</fullName>
    </submittedName>
</protein>
<organism evidence="2 3">
    <name type="scientific">Sinorhizobium sojae CCBAU 05684</name>
    <dbReference type="NCBI Taxonomy" id="716928"/>
    <lineage>
        <taxon>Bacteria</taxon>
        <taxon>Pseudomonadati</taxon>
        <taxon>Pseudomonadota</taxon>
        <taxon>Alphaproteobacteria</taxon>
        <taxon>Hyphomicrobiales</taxon>
        <taxon>Rhizobiaceae</taxon>
        <taxon>Sinorhizobium/Ensifer group</taxon>
        <taxon>Sinorhizobium</taxon>
    </lineage>
</organism>
<sequence>MTGALSLGASCSQVESPPLQKCGKTFGWSGMAQLRERIPLQRPARRIGRPGAQSSITHCRKFAAVQRNGEVILLDNMASKGRRPFVPCECLRDVLGDIPPRAPHPAAATFCRLAGRRGNAAPRYIPSPLLPKQVGISNCSVGKTRDRGTPRPLAPLAGRGLG</sequence>
<proteinExistence type="predicted"/>